<dbReference type="Pfam" id="PF01569">
    <property type="entry name" value="PAP2"/>
    <property type="match status" value="1"/>
</dbReference>
<organism evidence="3 4">
    <name type="scientific">Ascoidea rubescens DSM 1968</name>
    <dbReference type="NCBI Taxonomy" id="1344418"/>
    <lineage>
        <taxon>Eukaryota</taxon>
        <taxon>Fungi</taxon>
        <taxon>Dikarya</taxon>
        <taxon>Ascomycota</taxon>
        <taxon>Saccharomycotina</taxon>
        <taxon>Saccharomycetes</taxon>
        <taxon>Ascoideaceae</taxon>
        <taxon>Ascoidea</taxon>
    </lineage>
</organism>
<dbReference type="SUPFAM" id="SSF48317">
    <property type="entry name" value="Acid phosphatase/Vanadium-dependent haloperoxidase"/>
    <property type="match status" value="1"/>
</dbReference>
<feature type="non-terminal residue" evidence="3">
    <location>
        <position position="1"/>
    </location>
</feature>
<reference evidence="4" key="1">
    <citation type="submission" date="2016-05" db="EMBL/GenBank/DDBJ databases">
        <title>Comparative genomics of biotechnologically important yeasts.</title>
        <authorList>
            <consortium name="DOE Joint Genome Institute"/>
            <person name="Riley R."/>
            <person name="Haridas S."/>
            <person name="Wolfe K.H."/>
            <person name="Lopes M.R."/>
            <person name="Hittinger C.T."/>
            <person name="Goker M."/>
            <person name="Salamov A."/>
            <person name="Wisecaver J."/>
            <person name="Long T.M."/>
            <person name="Aerts A.L."/>
            <person name="Barry K."/>
            <person name="Choi C."/>
            <person name="Clum A."/>
            <person name="Coughlan A.Y."/>
            <person name="Deshpande S."/>
            <person name="Douglass A.P."/>
            <person name="Hanson S.J."/>
            <person name="Klenk H.-P."/>
            <person name="Labutti K."/>
            <person name="Lapidus A."/>
            <person name="Lindquist E."/>
            <person name="Lipzen A."/>
            <person name="Meier-Kolthoff J.P."/>
            <person name="Ohm R.A."/>
            <person name="Otillar R.P."/>
            <person name="Pangilinan J."/>
            <person name="Peng Y."/>
            <person name="Rokas A."/>
            <person name="Rosa C.A."/>
            <person name="Scheuner C."/>
            <person name="Sibirny A.A."/>
            <person name="Slot J.C."/>
            <person name="Stielow J.B."/>
            <person name="Sun H."/>
            <person name="Kurtzman C.P."/>
            <person name="Blackwell M."/>
            <person name="Grigoriev I.V."/>
            <person name="Jeffries T.W."/>
        </authorList>
    </citation>
    <scope>NUCLEOTIDE SEQUENCE [LARGE SCALE GENOMIC DNA]</scope>
    <source>
        <strain evidence="4">DSM 1968</strain>
    </source>
</reference>
<dbReference type="RefSeq" id="XP_020044635.1">
    <property type="nucleotide sequence ID" value="XM_020189595.1"/>
</dbReference>
<dbReference type="GeneID" id="30963231"/>
<dbReference type="GO" id="GO:0042392">
    <property type="term" value="F:sphingosine-1-phosphate phosphatase activity"/>
    <property type="evidence" value="ECO:0007669"/>
    <property type="project" value="TreeGrafter"/>
</dbReference>
<feature type="transmembrane region" description="Helical" evidence="1">
    <location>
        <begin position="157"/>
        <end position="182"/>
    </location>
</feature>
<sequence>IPFDETYILYNPHDILSLVCVFFSLLPILLLVFYFSWFVTTRELESCIMAAGHVVNNIINHVIKNILKHQRPTYLDNLQEKLPLLRNQYGMPSAHSQFMGFFSMFFSLRFLLQFKNLTLFEKFIIIVVLNSMSIMTAFSRVYLYYHSADQVCVGLLLGWLLGSIFFLIVSFLRDFGIIKYLLKNFKIFKIFYLKDSFYDNYDSTLKTQYSNY</sequence>
<evidence type="ECO:0000313" key="4">
    <source>
        <dbReference type="Proteomes" id="UP000095038"/>
    </source>
</evidence>
<accession>A0A1D2V9L7</accession>
<dbReference type="AlphaFoldDB" id="A0A1D2V9L7"/>
<keyword evidence="1" id="KW-0812">Transmembrane</keyword>
<keyword evidence="1" id="KW-0472">Membrane</keyword>
<protein>
    <submittedName>
        <fullName evidence="3">PAP2-domain-containing protein</fullName>
    </submittedName>
</protein>
<proteinExistence type="predicted"/>
<dbReference type="InterPro" id="IPR000326">
    <property type="entry name" value="PAP2/HPO"/>
</dbReference>
<dbReference type="GO" id="GO:0005789">
    <property type="term" value="C:endoplasmic reticulum membrane"/>
    <property type="evidence" value="ECO:0007669"/>
    <property type="project" value="EnsemblFungi"/>
</dbReference>
<dbReference type="InterPro" id="IPR036938">
    <property type="entry name" value="PAP2/HPO_sf"/>
</dbReference>
<dbReference type="PANTHER" id="PTHR14969:SF59">
    <property type="entry name" value="DOLICHYLDIPHOSPHATASE"/>
    <property type="match status" value="1"/>
</dbReference>
<gene>
    <name evidence="3" type="ORF">ASCRUDRAFT_19564</name>
</gene>
<feature type="domain" description="Phosphatidic acid phosphatase type 2/haloperoxidase" evidence="2">
    <location>
        <begin position="46"/>
        <end position="166"/>
    </location>
</feature>
<feature type="non-terminal residue" evidence="3">
    <location>
        <position position="212"/>
    </location>
</feature>
<dbReference type="Proteomes" id="UP000095038">
    <property type="component" value="Unassembled WGS sequence"/>
</dbReference>
<feature type="transmembrane region" description="Helical" evidence="1">
    <location>
        <begin position="15"/>
        <end position="35"/>
    </location>
</feature>
<dbReference type="EMBL" id="KV454493">
    <property type="protein sequence ID" value="ODV58328.1"/>
    <property type="molecule type" value="Genomic_DNA"/>
</dbReference>
<dbReference type="GO" id="GO:0006487">
    <property type="term" value="P:protein N-linked glycosylation"/>
    <property type="evidence" value="ECO:0007669"/>
    <property type="project" value="EnsemblFungi"/>
</dbReference>
<dbReference type="UniPathway" id="UPA00378"/>
<evidence type="ECO:0000256" key="1">
    <source>
        <dbReference type="SAM" id="Phobius"/>
    </source>
</evidence>
<keyword evidence="4" id="KW-1185">Reference proteome</keyword>
<dbReference type="InParanoid" id="A0A1D2V9L7"/>
<dbReference type="STRING" id="1344418.A0A1D2V9L7"/>
<evidence type="ECO:0000313" key="3">
    <source>
        <dbReference type="EMBL" id="ODV58328.1"/>
    </source>
</evidence>
<dbReference type="FunCoup" id="A0A1D2V9L7">
    <property type="interactions" value="364"/>
</dbReference>
<dbReference type="SMART" id="SM00014">
    <property type="entry name" value="acidPPc"/>
    <property type="match status" value="1"/>
</dbReference>
<feature type="transmembrane region" description="Helical" evidence="1">
    <location>
        <begin position="124"/>
        <end position="145"/>
    </location>
</feature>
<dbReference type="GO" id="GO:0047874">
    <property type="term" value="F:dolichyldiphosphatase activity"/>
    <property type="evidence" value="ECO:0007669"/>
    <property type="project" value="EnsemblFungi"/>
</dbReference>
<keyword evidence="1" id="KW-1133">Transmembrane helix</keyword>
<evidence type="ECO:0000259" key="2">
    <source>
        <dbReference type="SMART" id="SM00014"/>
    </source>
</evidence>
<dbReference type="PANTHER" id="PTHR14969">
    <property type="entry name" value="SPHINGOSINE-1-PHOSPHATE PHOSPHOHYDROLASE"/>
    <property type="match status" value="1"/>
</dbReference>
<dbReference type="Gene3D" id="1.20.144.10">
    <property type="entry name" value="Phosphatidic acid phosphatase type 2/haloperoxidase"/>
    <property type="match status" value="1"/>
</dbReference>
<dbReference type="OrthoDB" id="302705at2759"/>
<dbReference type="GO" id="GO:0008610">
    <property type="term" value="P:lipid biosynthetic process"/>
    <property type="evidence" value="ECO:0007669"/>
    <property type="project" value="EnsemblFungi"/>
</dbReference>
<name>A0A1D2V9L7_9ASCO</name>